<dbReference type="InterPro" id="IPR021306">
    <property type="entry name" value="DUF2878"/>
</dbReference>
<keyword evidence="1" id="KW-1133">Transmembrane helix</keyword>
<dbReference type="Proteomes" id="UP000779070">
    <property type="component" value="Unassembled WGS sequence"/>
</dbReference>
<organism evidence="2 3">
    <name type="scientific">Vibrio neptunius</name>
    <dbReference type="NCBI Taxonomy" id="170651"/>
    <lineage>
        <taxon>Bacteria</taxon>
        <taxon>Pseudomonadati</taxon>
        <taxon>Pseudomonadota</taxon>
        <taxon>Gammaproteobacteria</taxon>
        <taxon>Vibrionales</taxon>
        <taxon>Vibrionaceae</taxon>
        <taxon>Vibrio</taxon>
    </lineage>
</organism>
<evidence type="ECO:0000313" key="3">
    <source>
        <dbReference type="Proteomes" id="UP000779070"/>
    </source>
</evidence>
<sequence length="174" mass="19406">MTTKKLICYSLWFQVVWVVAVLGQEKLQWVAVGLVVGTYVYSQLVAPIKLERVFLLAVLGVMVDYANMTLGVFRFTDSDFPIWLMALWFIFVWYAYFLAPIVSRFPTILVSIVGGVGGALSYLAGEKLGAVYFPLPTTTTLIVLMAEWLLIVAAIIKVYGNASDQMDYAGRGDR</sequence>
<feature type="transmembrane region" description="Helical" evidence="1">
    <location>
        <begin position="53"/>
        <end position="74"/>
    </location>
</feature>
<keyword evidence="1" id="KW-0472">Membrane</keyword>
<feature type="transmembrane region" description="Helical" evidence="1">
    <location>
        <begin position="80"/>
        <end position="98"/>
    </location>
</feature>
<dbReference type="RefSeq" id="WP_206369627.1">
    <property type="nucleotide sequence ID" value="NZ_CAWPTM010000167.1"/>
</dbReference>
<evidence type="ECO:0000256" key="1">
    <source>
        <dbReference type="SAM" id="Phobius"/>
    </source>
</evidence>
<feature type="transmembrane region" description="Helical" evidence="1">
    <location>
        <begin position="105"/>
        <end position="125"/>
    </location>
</feature>
<keyword evidence="1" id="KW-0812">Transmembrane</keyword>
<keyword evidence="3" id="KW-1185">Reference proteome</keyword>
<accession>A0ABS3A1H2</accession>
<dbReference type="EMBL" id="JAFHLB010000009">
    <property type="protein sequence ID" value="MBN3577875.1"/>
    <property type="molecule type" value="Genomic_DNA"/>
</dbReference>
<protein>
    <submittedName>
        <fullName evidence="2">DUF2878 domain-containing protein</fullName>
    </submittedName>
</protein>
<evidence type="ECO:0000313" key="2">
    <source>
        <dbReference type="EMBL" id="MBN3577875.1"/>
    </source>
</evidence>
<proteinExistence type="predicted"/>
<feature type="transmembrane region" description="Helical" evidence="1">
    <location>
        <begin position="7"/>
        <end position="23"/>
    </location>
</feature>
<feature type="transmembrane region" description="Helical" evidence="1">
    <location>
        <begin position="29"/>
        <end position="46"/>
    </location>
</feature>
<feature type="transmembrane region" description="Helical" evidence="1">
    <location>
        <begin position="131"/>
        <end position="156"/>
    </location>
</feature>
<comment type="caution">
    <text evidence="2">The sequence shown here is derived from an EMBL/GenBank/DDBJ whole genome shotgun (WGS) entry which is preliminary data.</text>
</comment>
<reference evidence="2 3" key="1">
    <citation type="submission" date="2021-02" db="EMBL/GenBank/DDBJ databases">
        <title>Draft Genome Sequences of 5 Vibrio neptunius Strains Isolated From of Bivalve Hatcheries.</title>
        <authorList>
            <person name="Galvis F."/>
            <person name="Barja J.L."/>
            <person name="Lemos M.L."/>
            <person name="Balado M."/>
        </authorList>
    </citation>
    <scope>NUCLEOTIDE SEQUENCE [LARGE SCALE GENOMIC DNA]</scope>
    <source>
        <strain evidence="2 3">PP-145.98</strain>
    </source>
</reference>
<gene>
    <name evidence="2" type="ORF">JYA62_09330</name>
</gene>
<dbReference type="Pfam" id="PF11086">
    <property type="entry name" value="DUF2878"/>
    <property type="match status" value="1"/>
</dbReference>
<name>A0ABS3A1H2_9VIBR</name>